<organism evidence="2 3">
    <name type="scientific">Stachybotrys elegans</name>
    <dbReference type="NCBI Taxonomy" id="80388"/>
    <lineage>
        <taxon>Eukaryota</taxon>
        <taxon>Fungi</taxon>
        <taxon>Dikarya</taxon>
        <taxon>Ascomycota</taxon>
        <taxon>Pezizomycotina</taxon>
        <taxon>Sordariomycetes</taxon>
        <taxon>Hypocreomycetidae</taxon>
        <taxon>Hypocreales</taxon>
        <taxon>Stachybotryaceae</taxon>
        <taxon>Stachybotrys</taxon>
    </lineage>
</organism>
<reference evidence="2" key="1">
    <citation type="journal article" date="2021" name="Nat. Commun.">
        <title>Genetic determinants of endophytism in the Arabidopsis root mycobiome.</title>
        <authorList>
            <person name="Mesny F."/>
            <person name="Miyauchi S."/>
            <person name="Thiergart T."/>
            <person name="Pickel B."/>
            <person name="Atanasova L."/>
            <person name="Karlsson M."/>
            <person name="Huettel B."/>
            <person name="Barry K.W."/>
            <person name="Haridas S."/>
            <person name="Chen C."/>
            <person name="Bauer D."/>
            <person name="Andreopoulos W."/>
            <person name="Pangilinan J."/>
            <person name="LaButti K."/>
            <person name="Riley R."/>
            <person name="Lipzen A."/>
            <person name="Clum A."/>
            <person name="Drula E."/>
            <person name="Henrissat B."/>
            <person name="Kohler A."/>
            <person name="Grigoriev I.V."/>
            <person name="Martin F.M."/>
            <person name="Hacquard S."/>
        </authorList>
    </citation>
    <scope>NUCLEOTIDE SEQUENCE</scope>
    <source>
        <strain evidence="2">MPI-CAGE-CH-0235</strain>
    </source>
</reference>
<keyword evidence="1" id="KW-0732">Signal</keyword>
<sequence length="107" mass="11715">MLVALVFQVSFPCLLGVRIGPGTVRWGFVVVDSHHRLTMTLELDSGCGRRVCELLGGFSCSFSDTSAIEPVADFLTSSAIACSISWQEERMGPSMVSFCPLQSLRRR</sequence>
<dbReference type="AlphaFoldDB" id="A0A8K0WNQ5"/>
<name>A0A8K0WNQ5_9HYPO</name>
<feature type="chain" id="PRO_5035456365" description="Secreted protein" evidence="1">
    <location>
        <begin position="17"/>
        <end position="107"/>
    </location>
</feature>
<evidence type="ECO:0000256" key="1">
    <source>
        <dbReference type="SAM" id="SignalP"/>
    </source>
</evidence>
<evidence type="ECO:0000313" key="3">
    <source>
        <dbReference type="Proteomes" id="UP000813444"/>
    </source>
</evidence>
<comment type="caution">
    <text evidence="2">The sequence shown here is derived from an EMBL/GenBank/DDBJ whole genome shotgun (WGS) entry which is preliminary data.</text>
</comment>
<feature type="signal peptide" evidence="1">
    <location>
        <begin position="1"/>
        <end position="16"/>
    </location>
</feature>
<evidence type="ECO:0008006" key="4">
    <source>
        <dbReference type="Google" id="ProtNLM"/>
    </source>
</evidence>
<gene>
    <name evidence="2" type="ORF">B0I35DRAFT_61384</name>
</gene>
<dbReference type="EMBL" id="JAGPNK010000010">
    <property type="protein sequence ID" value="KAH7312750.1"/>
    <property type="molecule type" value="Genomic_DNA"/>
</dbReference>
<accession>A0A8K0WNQ5</accession>
<protein>
    <recommendedName>
        <fullName evidence="4">Secreted protein</fullName>
    </recommendedName>
</protein>
<keyword evidence="3" id="KW-1185">Reference proteome</keyword>
<evidence type="ECO:0000313" key="2">
    <source>
        <dbReference type="EMBL" id="KAH7312750.1"/>
    </source>
</evidence>
<proteinExistence type="predicted"/>
<dbReference type="Proteomes" id="UP000813444">
    <property type="component" value="Unassembled WGS sequence"/>
</dbReference>